<dbReference type="InterPro" id="IPR046341">
    <property type="entry name" value="SET_dom_sf"/>
</dbReference>
<feature type="region of interest" description="Disordered" evidence="1">
    <location>
        <begin position="609"/>
        <end position="672"/>
    </location>
</feature>
<feature type="region of interest" description="Disordered" evidence="1">
    <location>
        <begin position="479"/>
        <end position="499"/>
    </location>
</feature>
<evidence type="ECO:0000313" key="5">
    <source>
        <dbReference type="Proteomes" id="UP000195570"/>
    </source>
</evidence>
<evidence type="ECO:0000313" key="4">
    <source>
        <dbReference type="EMBL" id="SCU71008.1"/>
    </source>
</evidence>
<dbReference type="GO" id="GO:0005634">
    <property type="term" value="C:nucleus"/>
    <property type="evidence" value="ECO:0007669"/>
    <property type="project" value="TreeGrafter"/>
</dbReference>
<dbReference type="FunFam" id="2.170.270.10:FF:000133">
    <property type="entry name" value="Uncharacterized protein"/>
    <property type="match status" value="1"/>
</dbReference>
<feature type="compositionally biased region" description="Basic and acidic residues" evidence="1">
    <location>
        <begin position="83"/>
        <end position="96"/>
    </location>
</feature>
<dbReference type="Proteomes" id="UP000195570">
    <property type="component" value="Unassembled WGS sequence"/>
</dbReference>
<keyword evidence="2" id="KW-1133">Transmembrane helix</keyword>
<dbReference type="EMBL" id="CZPT02001548">
    <property type="protein sequence ID" value="SCU71008.1"/>
    <property type="molecule type" value="Genomic_DNA"/>
</dbReference>
<comment type="caution">
    <text evidence="4">The sequence shown here is derived from an EMBL/GenBank/DDBJ whole genome shotgun (WGS) entry which is preliminary data.</text>
</comment>
<gene>
    <name evidence="4" type="ORF">TEOVI_000258800</name>
</gene>
<dbReference type="InterPro" id="IPR050869">
    <property type="entry name" value="H3K4_H4K5_MeTrfase"/>
</dbReference>
<keyword evidence="2" id="KW-0812">Transmembrane</keyword>
<keyword evidence="5" id="KW-1185">Reference proteome</keyword>
<dbReference type="RefSeq" id="XP_067081742.1">
    <property type="nucleotide sequence ID" value="XM_067225641.1"/>
</dbReference>
<feature type="domain" description="SET" evidence="3">
    <location>
        <begin position="278"/>
        <end position="544"/>
    </location>
</feature>
<dbReference type="PROSITE" id="PS50280">
    <property type="entry name" value="SET"/>
    <property type="match status" value="1"/>
</dbReference>
<dbReference type="SUPFAM" id="SSF82199">
    <property type="entry name" value="SET domain"/>
    <property type="match status" value="1"/>
</dbReference>
<evidence type="ECO:0000256" key="2">
    <source>
        <dbReference type="SAM" id="Phobius"/>
    </source>
</evidence>
<sequence length="672" mass="75450">MRPYFPGANGVLRSHCISCFVSRRQQSAKKDGTSADEGKQTPPYCHTGENYCGSASVPRTEAVNARMMQTSAAYPRVHVTLHDPQKSKSEEADELSRCGGGEGVNGINDKAETVFDGNRVGDLSENEVRAFLFRKEREIAHHHQQRNSTIPYPPHPDDVVPQFRRIKRHQQMLVVALDPDYPVYDRRDNVPELPPAQSHPWVKKTPTGPFIVHGDGQLGVVGTGEVGFEDAFTSDNTTEVAAATMGEVMLPLPRDFRGLQHRSTLHQSLPSCNGKVLQETVIKNSFALTGRGVFTTRDVSAGETIMIVRNTARNLGVKSEIERLVEMCTDVLSDTYNNFCNGNPQKLDFLHDWVLTGQPSSLLLHWPRSATKQVLECIGGAEVLHALELHEIHIARLAAIMDMNSFLVESSYAVRKGMAYFPEAGFFNHSCSPNATYDVIPAHTFCETDYYVDELGDSANAAFCATNYGEYTKSSNNDIVDATSGRNTTSDTKSDRDASEDECMEDVHNADGNQIIPSGTVEYLFCCRATADIPAGSEILISYVPPEWSFDNRQYVLHDRYRFWCKCPKCAPTLDSKYTRTPRLLVAMLIFSIFLQLLVMRQRDMEHATMRERETGEEEEMRHGESGREKPKRRARGLFELLEESRQEEMYTPDRGPIPERVAQDPWARPAR</sequence>
<dbReference type="VEuPathDB" id="TriTrypDB:TEOVI_000258800"/>
<dbReference type="PANTHER" id="PTHR12197:SF279">
    <property type="entry name" value="SET DOMAIN-CONTAINING PROTEIN"/>
    <property type="match status" value="1"/>
</dbReference>
<reference evidence="4" key="1">
    <citation type="submission" date="2016-09" db="EMBL/GenBank/DDBJ databases">
        <authorList>
            <person name="Hebert L."/>
            <person name="Moumen B."/>
        </authorList>
    </citation>
    <scope>NUCLEOTIDE SEQUENCE [LARGE SCALE GENOMIC DNA]</scope>
    <source>
        <strain evidence="4">OVI</strain>
    </source>
</reference>
<protein>
    <submittedName>
        <fullName evidence="4">SET domain containing protein, putative</fullName>
    </submittedName>
</protein>
<feature type="compositionally biased region" description="Polar residues" evidence="1">
    <location>
        <begin position="479"/>
        <end position="491"/>
    </location>
</feature>
<dbReference type="Gene3D" id="2.170.270.10">
    <property type="entry name" value="SET domain"/>
    <property type="match status" value="1"/>
</dbReference>
<dbReference type="GeneID" id="92376528"/>
<dbReference type="PANTHER" id="PTHR12197">
    <property type="entry name" value="HISTONE-LYSINE N-METHYLTRANSFERASE SMYD"/>
    <property type="match status" value="1"/>
</dbReference>
<evidence type="ECO:0000259" key="3">
    <source>
        <dbReference type="PROSITE" id="PS50280"/>
    </source>
</evidence>
<feature type="transmembrane region" description="Helical" evidence="2">
    <location>
        <begin position="584"/>
        <end position="601"/>
    </location>
</feature>
<name>A0A1G4IF91_TRYEQ</name>
<dbReference type="Pfam" id="PF00856">
    <property type="entry name" value="SET"/>
    <property type="match status" value="1"/>
</dbReference>
<proteinExistence type="predicted"/>
<feature type="compositionally biased region" description="Basic and acidic residues" evidence="1">
    <location>
        <begin position="609"/>
        <end position="629"/>
    </location>
</feature>
<keyword evidence="2" id="KW-0472">Membrane</keyword>
<organism evidence="4 5">
    <name type="scientific">Trypanosoma equiperdum</name>
    <dbReference type="NCBI Taxonomy" id="5694"/>
    <lineage>
        <taxon>Eukaryota</taxon>
        <taxon>Discoba</taxon>
        <taxon>Euglenozoa</taxon>
        <taxon>Kinetoplastea</taxon>
        <taxon>Metakinetoplastina</taxon>
        <taxon>Trypanosomatida</taxon>
        <taxon>Trypanosomatidae</taxon>
        <taxon>Trypanosoma</taxon>
    </lineage>
</organism>
<feature type="region of interest" description="Disordered" evidence="1">
    <location>
        <begin position="83"/>
        <end position="110"/>
    </location>
</feature>
<dbReference type="AlphaFoldDB" id="A0A1G4IF91"/>
<dbReference type="InterPro" id="IPR001214">
    <property type="entry name" value="SET_dom"/>
</dbReference>
<accession>A0A1G4IF91</accession>
<evidence type="ECO:0000256" key="1">
    <source>
        <dbReference type="SAM" id="MobiDB-lite"/>
    </source>
</evidence>